<dbReference type="AlphaFoldDB" id="A0AAD5YIF5"/>
<dbReference type="InterPro" id="IPR014729">
    <property type="entry name" value="Rossmann-like_a/b/a_fold"/>
</dbReference>
<dbReference type="PANTHER" id="PTHR31285">
    <property type="entry name" value="NICOTINAMIDE MONONUCLEOTIDE ADENYLYLTRANSFERASE"/>
    <property type="match status" value="1"/>
</dbReference>
<protein>
    <recommendedName>
        <fullName evidence="3">Nicotinamide-nucleotide adenylyltransferase</fullName>
    </recommendedName>
</protein>
<dbReference type="EMBL" id="JANAWD010000213">
    <property type="protein sequence ID" value="KAJ3483812.1"/>
    <property type="molecule type" value="Genomic_DNA"/>
</dbReference>
<evidence type="ECO:0000313" key="1">
    <source>
        <dbReference type="EMBL" id="KAJ3483812.1"/>
    </source>
</evidence>
<organism evidence="1 2">
    <name type="scientific">Meripilus lineatus</name>
    <dbReference type="NCBI Taxonomy" id="2056292"/>
    <lineage>
        <taxon>Eukaryota</taxon>
        <taxon>Fungi</taxon>
        <taxon>Dikarya</taxon>
        <taxon>Basidiomycota</taxon>
        <taxon>Agaricomycotina</taxon>
        <taxon>Agaricomycetes</taxon>
        <taxon>Polyporales</taxon>
        <taxon>Meripilaceae</taxon>
        <taxon>Meripilus</taxon>
    </lineage>
</organism>
<dbReference type="GO" id="GO:0005634">
    <property type="term" value="C:nucleus"/>
    <property type="evidence" value="ECO:0007669"/>
    <property type="project" value="TreeGrafter"/>
</dbReference>
<comment type="caution">
    <text evidence="1">The sequence shown here is derived from an EMBL/GenBank/DDBJ whole genome shotgun (WGS) entry which is preliminary data.</text>
</comment>
<dbReference type="Proteomes" id="UP001212997">
    <property type="component" value="Unassembled WGS sequence"/>
</dbReference>
<dbReference type="GO" id="GO:0005737">
    <property type="term" value="C:cytoplasm"/>
    <property type="evidence" value="ECO:0007669"/>
    <property type="project" value="TreeGrafter"/>
</dbReference>
<sequence>MSTFRLRSREMASHLEISLSRLRRGLSAVELVHTSHEHWPLPRHPVSGEGLNISVLDSSFNPPTLAHLALANTPFPHSFRSTSPHTDTFHAKLLLLSVRNVDKSLKPSDATYAQRLEMMISLAKEVATGGPSTLGSEDREDKIEDSLDTSNVAVGIIDQPTFVGKSQVLLNFLRERVEALSNTRSSGMNFPTEPKLTFLVGMDTLERLFAPRYYSSEQTMKHSLREFFTSKDGGCRVICGRRSTSGSEAKDQEEERRAIALAKDYIDSSHIALVDLGESLRTISSSEVRRRITSKDPSWSSMITPSIAEYITQHDLYSHIS</sequence>
<dbReference type="SUPFAM" id="SSF52374">
    <property type="entry name" value="Nucleotidylyl transferase"/>
    <property type="match status" value="1"/>
</dbReference>
<accession>A0AAD5YIF5</accession>
<proteinExistence type="predicted"/>
<evidence type="ECO:0000313" key="2">
    <source>
        <dbReference type="Proteomes" id="UP001212997"/>
    </source>
</evidence>
<reference evidence="1" key="1">
    <citation type="submission" date="2022-07" db="EMBL/GenBank/DDBJ databases">
        <title>Genome Sequence of Physisporinus lineatus.</title>
        <authorList>
            <person name="Buettner E."/>
        </authorList>
    </citation>
    <scope>NUCLEOTIDE SEQUENCE</scope>
    <source>
        <strain evidence="1">VT162</strain>
    </source>
</reference>
<gene>
    <name evidence="1" type="ORF">NLI96_g6067</name>
</gene>
<evidence type="ECO:0008006" key="3">
    <source>
        <dbReference type="Google" id="ProtNLM"/>
    </source>
</evidence>
<keyword evidence="2" id="KW-1185">Reference proteome</keyword>
<dbReference type="GO" id="GO:0000309">
    <property type="term" value="F:nicotinamide-nucleotide adenylyltransferase activity"/>
    <property type="evidence" value="ECO:0007669"/>
    <property type="project" value="TreeGrafter"/>
</dbReference>
<name>A0AAD5YIF5_9APHY</name>
<dbReference type="Gene3D" id="3.40.50.620">
    <property type="entry name" value="HUPs"/>
    <property type="match status" value="1"/>
</dbReference>
<dbReference type="PANTHER" id="PTHR31285:SF0">
    <property type="entry name" value="NICOTINAMIDE MONONUCLEOTIDE ADENYLYLTRANSFERASE"/>
    <property type="match status" value="1"/>
</dbReference>
<dbReference type="GO" id="GO:0016887">
    <property type="term" value="F:ATP hydrolysis activity"/>
    <property type="evidence" value="ECO:0007669"/>
    <property type="project" value="TreeGrafter"/>
</dbReference>